<accession>A0AA88PKV3</accession>
<sequence>MRRCMESVQSICSLHHSLSHCSCTYSARMSSAQRALRSHTQLTINDRQRINTYSGSTVRTTFRQRKVFFRMDSWNARVLAAVTVIGFIQFVSTVTLLLHCTGYITQIDSVTALKNNTEVIKETVLSERLTHDKEKKRRQSTPAAHLPIKPSRQTQRVVRDTLLHWNPEQGHLSHFGYRDGRILVQKPGLYYIYAKTCFRHHESLEKEAGSGPGSTDSGVQLIQYIHQERFASSSPVLMKTGSTRVWRRGGYHMCCQQQGGVFSLRTRDALFVSVSNSWMLDPEAEGSYFGAFRISK</sequence>
<name>A0AA88PKV3_9TELE</name>
<comment type="similarity">
    <text evidence="2">Belongs to the tumor necrosis factor family.</text>
</comment>
<dbReference type="PROSITE" id="PS50049">
    <property type="entry name" value="THD_2"/>
    <property type="match status" value="1"/>
</dbReference>
<organism evidence="7 8">
    <name type="scientific">Cirrhinus molitorella</name>
    <name type="common">mud carp</name>
    <dbReference type="NCBI Taxonomy" id="172907"/>
    <lineage>
        <taxon>Eukaryota</taxon>
        <taxon>Metazoa</taxon>
        <taxon>Chordata</taxon>
        <taxon>Craniata</taxon>
        <taxon>Vertebrata</taxon>
        <taxon>Euteleostomi</taxon>
        <taxon>Actinopterygii</taxon>
        <taxon>Neopterygii</taxon>
        <taxon>Teleostei</taxon>
        <taxon>Ostariophysi</taxon>
        <taxon>Cypriniformes</taxon>
        <taxon>Cyprinidae</taxon>
        <taxon>Labeoninae</taxon>
        <taxon>Labeonini</taxon>
        <taxon>Cirrhinus</taxon>
    </lineage>
</organism>
<dbReference type="Gene3D" id="2.60.120.40">
    <property type="match status" value="1"/>
</dbReference>
<evidence type="ECO:0000256" key="3">
    <source>
        <dbReference type="ARBA" id="ARBA00022514"/>
    </source>
</evidence>
<dbReference type="CDD" id="cd00184">
    <property type="entry name" value="TNF"/>
    <property type="match status" value="1"/>
</dbReference>
<dbReference type="AlphaFoldDB" id="A0AA88PKV3"/>
<comment type="caution">
    <text evidence="7">The sequence shown here is derived from an EMBL/GenBank/DDBJ whole genome shotgun (WGS) entry which is preliminary data.</text>
</comment>
<dbReference type="GO" id="GO:0005125">
    <property type="term" value="F:cytokine activity"/>
    <property type="evidence" value="ECO:0007669"/>
    <property type="project" value="UniProtKB-KW"/>
</dbReference>
<keyword evidence="5" id="KW-0812">Transmembrane</keyword>
<dbReference type="Proteomes" id="UP001187343">
    <property type="component" value="Unassembled WGS sequence"/>
</dbReference>
<dbReference type="SMART" id="SM00207">
    <property type="entry name" value="TNF"/>
    <property type="match status" value="1"/>
</dbReference>
<evidence type="ECO:0000313" key="8">
    <source>
        <dbReference type="Proteomes" id="UP001187343"/>
    </source>
</evidence>
<keyword evidence="4 5" id="KW-0472">Membrane</keyword>
<keyword evidence="8" id="KW-1185">Reference proteome</keyword>
<dbReference type="PANTHER" id="PTHR11471:SF54">
    <property type="entry name" value="TNF SUPERFAMILY MEMBER 11"/>
    <property type="match status" value="1"/>
</dbReference>
<proteinExistence type="inferred from homology"/>
<dbReference type="GO" id="GO:0005164">
    <property type="term" value="F:tumor necrosis factor receptor binding"/>
    <property type="evidence" value="ECO:0007669"/>
    <property type="project" value="InterPro"/>
</dbReference>
<gene>
    <name evidence="7" type="ORF">Q8A67_015073</name>
</gene>
<dbReference type="GO" id="GO:0006955">
    <property type="term" value="P:immune response"/>
    <property type="evidence" value="ECO:0007669"/>
    <property type="project" value="InterPro"/>
</dbReference>
<feature type="transmembrane region" description="Helical" evidence="5">
    <location>
        <begin position="74"/>
        <end position="98"/>
    </location>
</feature>
<keyword evidence="3" id="KW-0202">Cytokine</keyword>
<dbReference type="GO" id="GO:0005615">
    <property type="term" value="C:extracellular space"/>
    <property type="evidence" value="ECO:0007669"/>
    <property type="project" value="UniProtKB-KW"/>
</dbReference>
<evidence type="ECO:0000256" key="4">
    <source>
        <dbReference type="ARBA" id="ARBA00023136"/>
    </source>
</evidence>
<keyword evidence="5" id="KW-1133">Transmembrane helix</keyword>
<evidence type="ECO:0000259" key="6">
    <source>
        <dbReference type="PROSITE" id="PS50049"/>
    </source>
</evidence>
<protein>
    <recommendedName>
        <fullName evidence="6">THD domain-containing protein</fullName>
    </recommendedName>
</protein>
<reference evidence="7" key="1">
    <citation type="submission" date="2023-08" db="EMBL/GenBank/DDBJ databases">
        <title>Chromosome-level Genome Assembly of mud carp (Cirrhinus molitorella).</title>
        <authorList>
            <person name="Liu H."/>
        </authorList>
    </citation>
    <scope>NUCLEOTIDE SEQUENCE</scope>
    <source>
        <strain evidence="7">Prfri</strain>
        <tissue evidence="7">Muscle</tissue>
    </source>
</reference>
<evidence type="ECO:0000256" key="2">
    <source>
        <dbReference type="ARBA" id="ARBA00008670"/>
    </source>
</evidence>
<evidence type="ECO:0000256" key="1">
    <source>
        <dbReference type="ARBA" id="ARBA00004370"/>
    </source>
</evidence>
<feature type="domain" description="THD" evidence="6">
    <location>
        <begin position="142"/>
        <end position="294"/>
    </location>
</feature>
<dbReference type="PANTHER" id="PTHR11471">
    <property type="entry name" value="TUMOR NECROSIS FACTOR FAMILY MEMBER"/>
    <property type="match status" value="1"/>
</dbReference>
<dbReference type="InterPro" id="IPR006052">
    <property type="entry name" value="TNF_dom"/>
</dbReference>
<dbReference type="InterPro" id="IPR008983">
    <property type="entry name" value="Tumour_necrosis_fac-like_dom"/>
</dbReference>
<dbReference type="SUPFAM" id="SSF49842">
    <property type="entry name" value="TNF-like"/>
    <property type="match status" value="1"/>
</dbReference>
<dbReference type="GO" id="GO:0016020">
    <property type="term" value="C:membrane"/>
    <property type="evidence" value="ECO:0007669"/>
    <property type="project" value="UniProtKB-SubCell"/>
</dbReference>
<comment type="subcellular location">
    <subcellularLocation>
        <location evidence="1">Membrane</location>
    </subcellularLocation>
</comment>
<evidence type="ECO:0000313" key="7">
    <source>
        <dbReference type="EMBL" id="KAK2889698.1"/>
    </source>
</evidence>
<dbReference type="EMBL" id="JAUYZG010000014">
    <property type="protein sequence ID" value="KAK2889698.1"/>
    <property type="molecule type" value="Genomic_DNA"/>
</dbReference>
<evidence type="ECO:0000256" key="5">
    <source>
        <dbReference type="SAM" id="Phobius"/>
    </source>
</evidence>
<dbReference type="Pfam" id="PF00229">
    <property type="entry name" value="TNF"/>
    <property type="match status" value="1"/>
</dbReference>